<keyword evidence="5 17" id="KW-0812">Transmembrane</keyword>
<dbReference type="InterPro" id="IPR051221">
    <property type="entry name" value="LDLR-related"/>
</dbReference>
<keyword evidence="9 17" id="KW-0472">Membrane</keyword>
<dbReference type="InterPro" id="IPR002172">
    <property type="entry name" value="LDrepeatLR_classA_rpt"/>
</dbReference>
<dbReference type="PANTHER" id="PTHR22722">
    <property type="entry name" value="LOW-DENSITY LIPOPROTEIN RECEPTOR-RELATED PROTEIN 2-RELATED"/>
    <property type="match status" value="1"/>
</dbReference>
<dbReference type="InterPro" id="IPR000742">
    <property type="entry name" value="EGF"/>
</dbReference>
<dbReference type="PROSITE" id="PS50068">
    <property type="entry name" value="LDLRA_2"/>
    <property type="match status" value="8"/>
</dbReference>
<evidence type="ECO:0000256" key="16">
    <source>
        <dbReference type="SAM" id="MobiDB-lite"/>
    </source>
</evidence>
<dbReference type="GO" id="GO:0016324">
    <property type="term" value="C:apical plasma membrane"/>
    <property type="evidence" value="ECO:0007669"/>
    <property type="project" value="TreeGrafter"/>
</dbReference>
<dbReference type="InterPro" id="IPR001881">
    <property type="entry name" value="EGF-like_Ca-bd_dom"/>
</dbReference>
<dbReference type="SMART" id="SM00192">
    <property type="entry name" value="LDLa"/>
    <property type="match status" value="8"/>
</dbReference>
<feature type="compositionally biased region" description="Basic and acidic residues" evidence="16">
    <location>
        <begin position="1500"/>
        <end position="1515"/>
    </location>
</feature>
<feature type="domain" description="EGF-like" evidence="18">
    <location>
        <begin position="1411"/>
        <end position="1447"/>
    </location>
</feature>
<dbReference type="PRINTS" id="PR00261">
    <property type="entry name" value="LDLRECEPTOR"/>
</dbReference>
<feature type="disulfide bond" evidence="14">
    <location>
        <begin position="605"/>
        <end position="620"/>
    </location>
</feature>
<feature type="disulfide bond" evidence="14">
    <location>
        <begin position="127"/>
        <end position="139"/>
    </location>
</feature>
<dbReference type="FunFam" id="2.10.25.10:FF:000009">
    <property type="entry name" value="Low-density lipoprotein receptor isoform 1"/>
    <property type="match status" value="1"/>
</dbReference>
<dbReference type="Pfam" id="PF00057">
    <property type="entry name" value="Ldl_recept_a"/>
    <property type="match status" value="8"/>
</dbReference>
<feature type="disulfide bond" evidence="14">
    <location>
        <begin position="107"/>
        <end position="122"/>
    </location>
</feature>
<keyword evidence="3 13" id="KW-0245">EGF-like domain</keyword>
<evidence type="ECO:0000256" key="17">
    <source>
        <dbReference type="SAM" id="Phobius"/>
    </source>
</evidence>
<evidence type="ECO:0000256" key="9">
    <source>
        <dbReference type="ARBA" id="ARBA00023136"/>
    </source>
</evidence>
<feature type="repeat" description="LDL-receptor class B" evidence="15">
    <location>
        <begin position="816"/>
        <end position="859"/>
    </location>
</feature>
<dbReference type="GO" id="GO:0006898">
    <property type="term" value="P:receptor-mediated endocytosis"/>
    <property type="evidence" value="ECO:0007669"/>
    <property type="project" value="TreeGrafter"/>
</dbReference>
<dbReference type="InterPro" id="IPR023415">
    <property type="entry name" value="LDLR_class-A_CS"/>
</dbReference>
<comment type="subcellular location">
    <subcellularLocation>
        <location evidence="1">Cell membrane</location>
        <topology evidence="1">Single-pass type I membrane protein</topology>
    </subcellularLocation>
</comment>
<dbReference type="InterPro" id="IPR011042">
    <property type="entry name" value="6-blade_b-propeller_TolB-like"/>
</dbReference>
<evidence type="ECO:0000256" key="12">
    <source>
        <dbReference type="ARBA" id="ARBA00023180"/>
    </source>
</evidence>
<dbReference type="Gene3D" id="2.120.10.30">
    <property type="entry name" value="TolB, C-terminal domain"/>
    <property type="match status" value="4"/>
</dbReference>
<keyword evidence="10 13" id="KW-1015">Disulfide bond</keyword>
<evidence type="ECO:0000259" key="18">
    <source>
        <dbReference type="PROSITE" id="PS50026"/>
    </source>
</evidence>
<feature type="disulfide bond" evidence="14">
    <location>
        <begin position="146"/>
        <end position="161"/>
    </location>
</feature>
<evidence type="ECO:0000313" key="20">
    <source>
        <dbReference type="Proteomes" id="UP000770717"/>
    </source>
</evidence>
<dbReference type="PROSITE" id="PS51120">
    <property type="entry name" value="LDLRB"/>
    <property type="match status" value="4"/>
</dbReference>
<reference evidence="19" key="1">
    <citation type="thesis" date="2020" institute="ProQuest LLC" country="789 East Eisenhower Parkway, Ann Arbor, MI, USA">
        <title>Comparative Genomics and Chromosome Evolution.</title>
        <authorList>
            <person name="Mudd A.B."/>
        </authorList>
    </citation>
    <scope>NUCLEOTIDE SEQUENCE</scope>
    <source>
        <strain evidence="19">HN-11 Male</strain>
        <tissue evidence="19">Kidney and liver</tissue>
    </source>
</reference>
<dbReference type="CDD" id="cd00054">
    <property type="entry name" value="EGF_CA"/>
    <property type="match status" value="1"/>
</dbReference>
<keyword evidence="8 17" id="KW-1133">Transmembrane helix</keyword>
<dbReference type="FunFam" id="4.10.400.10:FF:000034">
    <property type="entry name" value="Low-density lipoprotein receptor-related protein 2"/>
    <property type="match status" value="1"/>
</dbReference>
<dbReference type="SMART" id="SM00179">
    <property type="entry name" value="EGF_CA"/>
    <property type="match status" value="1"/>
</dbReference>
<feature type="repeat" description="LDL-receptor class B" evidence="15">
    <location>
        <begin position="315"/>
        <end position="360"/>
    </location>
</feature>
<dbReference type="InterPro" id="IPR018097">
    <property type="entry name" value="EGF_Ca-bd_CS"/>
</dbReference>
<feature type="disulfide bond" evidence="14">
    <location>
        <begin position="667"/>
        <end position="679"/>
    </location>
</feature>
<accession>A0A8J6F4M3</accession>
<gene>
    <name evidence="19" type="ORF">GDO78_012122</name>
</gene>
<feature type="region of interest" description="Disordered" evidence="16">
    <location>
        <begin position="1495"/>
        <end position="1515"/>
    </location>
</feature>
<evidence type="ECO:0000256" key="10">
    <source>
        <dbReference type="ARBA" id="ARBA00023157"/>
    </source>
</evidence>
<feature type="disulfide bond" evidence="14">
    <location>
        <begin position="58"/>
        <end position="76"/>
    </location>
</feature>
<evidence type="ECO:0000256" key="7">
    <source>
        <dbReference type="ARBA" id="ARBA00022737"/>
    </source>
</evidence>
<feature type="disulfide bond" evidence="14">
    <location>
        <begin position="644"/>
        <end position="659"/>
    </location>
</feature>
<feature type="repeat" description="LDL-receptor class B" evidence="15">
    <location>
        <begin position="860"/>
        <end position="902"/>
    </location>
</feature>
<keyword evidence="12" id="KW-0325">Glycoprotein</keyword>
<dbReference type="PROSITE" id="PS50026">
    <property type="entry name" value="EGF_3"/>
    <property type="match status" value="1"/>
</dbReference>
<dbReference type="Gene3D" id="2.10.25.10">
    <property type="entry name" value="Laminin"/>
    <property type="match status" value="3"/>
</dbReference>
<keyword evidence="11" id="KW-0675">Receptor</keyword>
<dbReference type="GO" id="GO:0043235">
    <property type="term" value="C:receptor complex"/>
    <property type="evidence" value="ECO:0007669"/>
    <property type="project" value="TreeGrafter"/>
</dbReference>
<dbReference type="SMART" id="SM00181">
    <property type="entry name" value="EGF"/>
    <property type="match status" value="7"/>
</dbReference>
<organism evidence="19 20">
    <name type="scientific">Eleutherodactylus coqui</name>
    <name type="common">Puerto Rican coqui</name>
    <dbReference type="NCBI Taxonomy" id="57060"/>
    <lineage>
        <taxon>Eukaryota</taxon>
        <taxon>Metazoa</taxon>
        <taxon>Chordata</taxon>
        <taxon>Craniata</taxon>
        <taxon>Vertebrata</taxon>
        <taxon>Euteleostomi</taxon>
        <taxon>Amphibia</taxon>
        <taxon>Batrachia</taxon>
        <taxon>Anura</taxon>
        <taxon>Neobatrachia</taxon>
        <taxon>Hyloidea</taxon>
        <taxon>Eleutherodactylidae</taxon>
        <taxon>Eleutherodactylinae</taxon>
        <taxon>Eleutherodactylus</taxon>
        <taxon>Eleutherodactylus</taxon>
    </lineage>
</organism>
<keyword evidence="6" id="KW-0732">Signal</keyword>
<dbReference type="GO" id="GO:0042562">
    <property type="term" value="F:hormone binding"/>
    <property type="evidence" value="ECO:0007669"/>
    <property type="project" value="TreeGrafter"/>
</dbReference>
<keyword evidence="7" id="KW-0677">Repeat</keyword>
<dbReference type="GO" id="GO:0005509">
    <property type="term" value="F:calcium ion binding"/>
    <property type="evidence" value="ECO:0007669"/>
    <property type="project" value="InterPro"/>
</dbReference>
<evidence type="ECO:0000256" key="3">
    <source>
        <dbReference type="ARBA" id="ARBA00022536"/>
    </source>
</evidence>
<dbReference type="InterPro" id="IPR000152">
    <property type="entry name" value="EGF-type_Asp/Asn_hydroxyl_site"/>
</dbReference>
<feature type="disulfide bond" evidence="14">
    <location>
        <begin position="134"/>
        <end position="152"/>
    </location>
</feature>
<dbReference type="PROSITE" id="PS01209">
    <property type="entry name" value="LDLRA_1"/>
    <property type="match status" value="5"/>
</dbReference>
<dbReference type="CDD" id="cd00112">
    <property type="entry name" value="LDLa"/>
    <property type="match status" value="8"/>
</dbReference>
<dbReference type="SMART" id="SM00135">
    <property type="entry name" value="LY"/>
    <property type="match status" value="12"/>
</dbReference>
<evidence type="ECO:0000256" key="6">
    <source>
        <dbReference type="ARBA" id="ARBA00022729"/>
    </source>
</evidence>
<dbReference type="Gene3D" id="4.10.400.10">
    <property type="entry name" value="Low-density Lipoprotein Receptor"/>
    <property type="match status" value="8"/>
</dbReference>
<dbReference type="PROSITE" id="PS00022">
    <property type="entry name" value="EGF_1"/>
    <property type="match status" value="1"/>
</dbReference>
<dbReference type="SUPFAM" id="SSF63825">
    <property type="entry name" value="YWTD domain"/>
    <property type="match status" value="4"/>
</dbReference>
<dbReference type="InterPro" id="IPR000033">
    <property type="entry name" value="LDLR_classB_rpt"/>
</dbReference>
<name>A0A8J6F4M3_ELECQ</name>
<dbReference type="Pfam" id="PF14670">
    <property type="entry name" value="FXa_inhibition"/>
    <property type="match status" value="1"/>
</dbReference>
<feature type="disulfide bond" evidence="14">
    <location>
        <begin position="625"/>
        <end position="637"/>
    </location>
</feature>
<dbReference type="EMBL" id="WNTK01000007">
    <property type="protein sequence ID" value="KAG9480490.1"/>
    <property type="molecule type" value="Genomic_DNA"/>
</dbReference>
<evidence type="ECO:0000256" key="15">
    <source>
        <dbReference type="PROSITE-ProRule" id="PRU00461"/>
    </source>
</evidence>
<dbReference type="Proteomes" id="UP000770717">
    <property type="component" value="Unassembled WGS sequence"/>
</dbReference>
<dbReference type="Pfam" id="PF00058">
    <property type="entry name" value="Ldl_recept_b"/>
    <property type="match status" value="2"/>
</dbReference>
<proteinExistence type="predicted"/>
<dbReference type="PANTHER" id="PTHR22722:SF12">
    <property type="entry name" value="EGF-LIKE DOMAIN-CONTAINING PROTEIN"/>
    <property type="match status" value="1"/>
</dbReference>
<sequence length="1536" mass="170978">MFEATQTCGTDPGELLGIVELVVRSSVMCSNMSPRSSAVQRPAAVYLPCRGDTSAWQCDNGKCISKSWKCDGVSDCLDGSDEVDCTCTGNKIQCSDSNTCLDVWEVCDGHKDCESGSDEHNCSMQSCMEHQVQCKNKVCIMESWQCNGINNCGDGSDEESCDFMPLNEGVTRGKVACRRCSDVNGGCSQKCEDVPWGIKCSCHDGWKLHSDGHSCADIDECSVDYSPCHQLCNNSDGSFTCGCITGFDLKDKTMCEVIDVGNVNSISVDWFNAQLYWASSVHKTISVGLTDGRGYIHILEKGIVPDQLIVFPQKRYMYWVNYGKNGNTTLETAGMDGSDRHVISLIPMEQPVGLTLDYITSRLYWISEYKESIETIKTDGSGRFALPDILHKDQTALGISVFEGWFFMADEHHLCSLSRNDPSARRLLLNTNISAFAVLHELQQPAVCMVKIDIASGHIYWLSCEKDKVYVTKHSGSGTKMIYQTTSSIQHLLLNWEQALLYVVEDNHLIRQMNLTGGEVENVLNGTGFTHMSLDIKSHSLLWTSPDYRVFRCLSGTKCIEDRYLCDGVPQCPDRSDEENCWRPTDSCAIRCDRRSRCIPQSFICDGKPDCFDEADEQGCGPKECSSGKFQCANGQCIPYSMHCDGDNDCDDHTDEVNCTISKPVHCQSGEFRCQSGECILEEWKCDDSKDCRDGSDEKLRTLDEEILMSTDKRSMIFSVDYDLMEQKVFWVDLNAESIKWITMDTKTKGTLVKGVKSDCIAVDWVGRNLYWTDGIAGQILATALNASWKGFPEYTVVLDENMDQPRSLVLQPLSGLMYWCEIGAKPQIESAGMDGSRRRVLIAEQLGWPTGLALDLLSWRIYWCDDKLHSIGSARLDGTDIKVLQLQTIQSPFSLTVFEDEIYWSEMKARTVQKINKATGKNFSVLIKRHGQPYGLKVMHKVLQPTTDNPCVKLTCSHMCLISPGLNASCWCPVGLLLSSNLSACVPLKDLAFLLIALSSSVHQVDLGKHNLIDQKTPTRHQIVNLIDVKQISSIDYFIQDRSIIFVVKHGGYLASTKVKDLASKDWKKVVDVDDSVTCIAVDWVTGNIFWISTSKPSIQVATSNGLYKAVVLDQDLYTPSCLALDPSTGLMCYFDAGLESKKYSLKIECANMDGTNRKVLWRRSRTVVGLTFADSGTRLYWADKGSGTIESIKVDGSSYKLVQSGLHSVNMFTIGDGLLFWTTSDDKGAGRVWFSKTGTNENKYFDMNQKVVDLKVYSRPAQQANNGCSSKNGGCDQLCLPNHEGRTCRCSPAYQLVDATMCLEPKCHKDDLRCKDGLKCVPKSKICDKHMDCLDGSDERNCLFEKGLKSVTSPANYRMPTKVMAHPRLHKGTVGTLKTKPPTSKSNLFSEFEEEDNLLENEDFGRNMESRPCNSETCNMRGECIVDAGVIKCSCYPDYSGEFCEKWVKPLAVPLTIGTIAVLLVFAFVAGIFVYLTRRGALQRTSSSASSRILTTRQDTKDMEPLDVQDKESSETFLNDAFDAANTATEQDHV</sequence>
<feature type="transmembrane region" description="Helical" evidence="17">
    <location>
        <begin position="1453"/>
        <end position="1478"/>
    </location>
</feature>
<evidence type="ECO:0000256" key="8">
    <source>
        <dbReference type="ARBA" id="ARBA00022989"/>
    </source>
</evidence>
<dbReference type="InterPro" id="IPR036055">
    <property type="entry name" value="LDL_receptor-like_sf"/>
</dbReference>
<evidence type="ECO:0000256" key="5">
    <source>
        <dbReference type="ARBA" id="ARBA00022692"/>
    </source>
</evidence>
<feature type="disulfide bond" evidence="14">
    <location>
        <begin position="1329"/>
        <end position="1344"/>
    </location>
</feature>
<evidence type="ECO:0000256" key="14">
    <source>
        <dbReference type="PROSITE-ProRule" id="PRU00124"/>
    </source>
</evidence>
<evidence type="ECO:0000256" key="1">
    <source>
        <dbReference type="ARBA" id="ARBA00004251"/>
    </source>
</evidence>
<comment type="caution">
    <text evidence="19">The sequence shown here is derived from an EMBL/GenBank/DDBJ whole genome shotgun (WGS) entry which is preliminary data.</text>
</comment>
<protein>
    <recommendedName>
        <fullName evidence="18">EGF-like domain-containing protein</fullName>
    </recommendedName>
</protein>
<feature type="disulfide bond" evidence="14">
    <location>
        <begin position="674"/>
        <end position="692"/>
    </location>
</feature>
<dbReference type="SUPFAM" id="SSF57196">
    <property type="entry name" value="EGF/Laminin"/>
    <property type="match status" value="2"/>
</dbReference>
<evidence type="ECO:0000313" key="19">
    <source>
        <dbReference type="EMBL" id="KAG9480490.1"/>
    </source>
</evidence>
<feature type="disulfide bond" evidence="14">
    <location>
        <begin position="566"/>
        <end position="581"/>
    </location>
</feature>
<dbReference type="SUPFAM" id="SSF57424">
    <property type="entry name" value="LDL receptor-like module"/>
    <property type="match status" value="8"/>
</dbReference>
<evidence type="ECO:0000256" key="11">
    <source>
        <dbReference type="ARBA" id="ARBA00023170"/>
    </source>
</evidence>
<feature type="repeat" description="LDL-receptor class B" evidence="15">
    <location>
        <begin position="1088"/>
        <end position="1130"/>
    </location>
</feature>
<keyword evidence="2" id="KW-1003">Cell membrane</keyword>
<evidence type="ECO:0000256" key="4">
    <source>
        <dbReference type="ARBA" id="ARBA00022583"/>
    </source>
</evidence>
<evidence type="ECO:0000256" key="13">
    <source>
        <dbReference type="PROSITE-ProRule" id="PRU00076"/>
    </source>
</evidence>
<dbReference type="PROSITE" id="PS01186">
    <property type="entry name" value="EGF_2"/>
    <property type="match status" value="1"/>
</dbReference>
<dbReference type="PROSITE" id="PS01187">
    <property type="entry name" value="EGF_CA"/>
    <property type="match status" value="1"/>
</dbReference>
<dbReference type="FunFam" id="2.120.10.30:FF:000241">
    <property type="entry name" value="Low-density lipoprotein receptor-related protein 6"/>
    <property type="match status" value="1"/>
</dbReference>
<feature type="disulfide bond" evidence="14">
    <location>
        <begin position="70"/>
        <end position="85"/>
    </location>
</feature>
<feature type="disulfide bond" evidence="14">
    <location>
        <begin position="632"/>
        <end position="650"/>
    </location>
</feature>
<comment type="caution">
    <text evidence="13">Lacks conserved residue(s) required for the propagation of feature annotation.</text>
</comment>
<feature type="disulfide bond" evidence="13">
    <location>
        <begin position="1437"/>
        <end position="1446"/>
    </location>
</feature>
<dbReference type="OrthoDB" id="8831087at2759"/>
<keyword evidence="4" id="KW-0254">Endocytosis</keyword>
<evidence type="ECO:0000256" key="2">
    <source>
        <dbReference type="ARBA" id="ARBA00022475"/>
    </source>
</evidence>
<keyword evidence="20" id="KW-1185">Reference proteome</keyword>
<dbReference type="PROSITE" id="PS00010">
    <property type="entry name" value="ASX_HYDROXYL"/>
    <property type="match status" value="1"/>
</dbReference>